<dbReference type="GO" id="GO:0043565">
    <property type="term" value="F:sequence-specific DNA binding"/>
    <property type="evidence" value="ECO:0007669"/>
    <property type="project" value="TreeGrafter"/>
</dbReference>
<evidence type="ECO:0000256" key="2">
    <source>
        <dbReference type="ARBA" id="ARBA00023015"/>
    </source>
</evidence>
<evidence type="ECO:0000259" key="5">
    <source>
        <dbReference type="PROSITE" id="PS50931"/>
    </source>
</evidence>
<organism evidence="6 7">
    <name type="scientific">Achromobacter spanius</name>
    <dbReference type="NCBI Taxonomy" id="217203"/>
    <lineage>
        <taxon>Bacteria</taxon>
        <taxon>Pseudomonadati</taxon>
        <taxon>Pseudomonadota</taxon>
        <taxon>Betaproteobacteria</taxon>
        <taxon>Burkholderiales</taxon>
        <taxon>Alcaligenaceae</taxon>
        <taxon>Achromobacter</taxon>
    </lineage>
</organism>
<dbReference type="Pfam" id="PF03466">
    <property type="entry name" value="LysR_substrate"/>
    <property type="match status" value="1"/>
</dbReference>
<dbReference type="Gene3D" id="1.10.10.10">
    <property type="entry name" value="Winged helix-like DNA-binding domain superfamily/Winged helix DNA-binding domain"/>
    <property type="match status" value="1"/>
</dbReference>
<dbReference type="PANTHER" id="PTHR30537">
    <property type="entry name" value="HTH-TYPE TRANSCRIPTIONAL REGULATOR"/>
    <property type="match status" value="1"/>
</dbReference>
<reference evidence="6 7" key="1">
    <citation type="submission" date="2015-07" db="EMBL/GenBank/DDBJ databases">
        <title>Draft genome of Achromobacter spanius.</title>
        <authorList>
            <person name="Wang X."/>
        </authorList>
    </citation>
    <scope>NUCLEOTIDE SEQUENCE [LARGE SCALE GENOMIC DNA]</scope>
    <source>
        <strain evidence="6 7">CGMCC9173</strain>
    </source>
</reference>
<dbReference type="SUPFAM" id="SSF46785">
    <property type="entry name" value="Winged helix' DNA-binding domain"/>
    <property type="match status" value="1"/>
</dbReference>
<proteinExistence type="inferred from homology"/>
<dbReference type="InterPro" id="IPR005119">
    <property type="entry name" value="LysR_subst-bd"/>
</dbReference>
<dbReference type="AlphaFoldDB" id="A0AAW3I649"/>
<evidence type="ECO:0000313" key="7">
    <source>
        <dbReference type="Proteomes" id="UP000037511"/>
    </source>
</evidence>
<dbReference type="InterPro" id="IPR036388">
    <property type="entry name" value="WH-like_DNA-bd_sf"/>
</dbReference>
<dbReference type="Pfam" id="PF00126">
    <property type="entry name" value="HTH_1"/>
    <property type="match status" value="1"/>
</dbReference>
<keyword evidence="4" id="KW-0804">Transcription</keyword>
<dbReference type="GO" id="GO:0006351">
    <property type="term" value="P:DNA-templated transcription"/>
    <property type="evidence" value="ECO:0007669"/>
    <property type="project" value="TreeGrafter"/>
</dbReference>
<comment type="caution">
    <text evidence="6">The sequence shown here is derived from an EMBL/GenBank/DDBJ whole genome shotgun (WGS) entry which is preliminary data.</text>
</comment>
<dbReference type="Gene3D" id="3.40.190.10">
    <property type="entry name" value="Periplasmic binding protein-like II"/>
    <property type="match status" value="2"/>
</dbReference>
<dbReference type="GO" id="GO:0003700">
    <property type="term" value="F:DNA-binding transcription factor activity"/>
    <property type="evidence" value="ECO:0007669"/>
    <property type="project" value="InterPro"/>
</dbReference>
<dbReference type="InterPro" id="IPR036390">
    <property type="entry name" value="WH_DNA-bd_sf"/>
</dbReference>
<accession>A0AAW3I649</accession>
<comment type="similarity">
    <text evidence="1">Belongs to the LysR transcriptional regulatory family.</text>
</comment>
<dbReference type="FunFam" id="1.10.10.10:FF:000001">
    <property type="entry name" value="LysR family transcriptional regulator"/>
    <property type="match status" value="1"/>
</dbReference>
<dbReference type="CDD" id="cd08476">
    <property type="entry name" value="PBP2_CrgA_like_7"/>
    <property type="match status" value="1"/>
</dbReference>
<dbReference type="SUPFAM" id="SSF53850">
    <property type="entry name" value="Periplasmic binding protein-like II"/>
    <property type="match status" value="1"/>
</dbReference>
<keyword evidence="3" id="KW-0238">DNA-binding</keyword>
<sequence>MGAWWMDSLSGIGVFVLVAQAGSFAEAGRVLGVSPSAVGKSIARMEARLKARLFHRSTRQLALTPEGEKFLDRCRRILCEVEAAELELSAASDAPQGKLRVSLPRYSGLYDASIASFMRQYPKVELDLDFTDRMVDVIGEGYDAVVRTGEMDDSGLKRRRLGAFRRVLAASPDYLRQHGTPKRAADLLGHACLHYRYPATGRLEKWPFKLGPDARAPELPLTLVCNSVETRIALAVGGQGIVCLPDFTIRRELAAGQLQIVMEDRTRGGGTMWALWPASRHASPKLRAFIDHLAQHLFP</sequence>
<gene>
    <name evidence="6" type="ORF">AFM18_10170</name>
</gene>
<name>A0AAW3I649_9BURK</name>
<dbReference type="Proteomes" id="UP000037511">
    <property type="component" value="Unassembled WGS sequence"/>
</dbReference>
<feature type="domain" description="HTH lysR-type" evidence="5">
    <location>
        <begin position="14"/>
        <end position="64"/>
    </location>
</feature>
<dbReference type="InterPro" id="IPR058163">
    <property type="entry name" value="LysR-type_TF_proteobact-type"/>
</dbReference>
<evidence type="ECO:0000256" key="1">
    <source>
        <dbReference type="ARBA" id="ARBA00009437"/>
    </source>
</evidence>
<dbReference type="InterPro" id="IPR000847">
    <property type="entry name" value="LysR_HTH_N"/>
</dbReference>
<protein>
    <submittedName>
        <fullName evidence="6">LysR family transcriptional regulator</fullName>
    </submittedName>
</protein>
<evidence type="ECO:0000313" key="6">
    <source>
        <dbReference type="EMBL" id="KNE27873.1"/>
    </source>
</evidence>
<dbReference type="PANTHER" id="PTHR30537:SF72">
    <property type="entry name" value="LYSR FAMILY TRANSCRIPTIONAL REGULATOR"/>
    <property type="match status" value="1"/>
</dbReference>
<dbReference type="EMBL" id="LGVG01000010">
    <property type="protein sequence ID" value="KNE27873.1"/>
    <property type="molecule type" value="Genomic_DNA"/>
</dbReference>
<keyword evidence="2" id="KW-0805">Transcription regulation</keyword>
<dbReference type="PROSITE" id="PS50931">
    <property type="entry name" value="HTH_LYSR"/>
    <property type="match status" value="1"/>
</dbReference>
<evidence type="ECO:0000256" key="3">
    <source>
        <dbReference type="ARBA" id="ARBA00023125"/>
    </source>
</evidence>
<evidence type="ECO:0000256" key="4">
    <source>
        <dbReference type="ARBA" id="ARBA00023163"/>
    </source>
</evidence>